<evidence type="ECO:0000313" key="2">
    <source>
        <dbReference type="Proteomes" id="UP001139981"/>
    </source>
</evidence>
<proteinExistence type="predicted"/>
<reference evidence="1" key="1">
    <citation type="submission" date="2022-07" db="EMBL/GenBank/DDBJ databases">
        <title>Phylogenomic reconstructions and comparative analyses of Kickxellomycotina fungi.</title>
        <authorList>
            <person name="Reynolds N.K."/>
            <person name="Stajich J.E."/>
            <person name="Barry K."/>
            <person name="Grigoriev I.V."/>
            <person name="Crous P."/>
            <person name="Smith M.E."/>
        </authorList>
    </citation>
    <scope>NUCLEOTIDE SEQUENCE</scope>
    <source>
        <strain evidence="1">CBS 190363</strain>
    </source>
</reference>
<name>A0ACC1LSS4_9FUNG</name>
<dbReference type="EMBL" id="JANBVB010003532">
    <property type="protein sequence ID" value="KAJ2878471.1"/>
    <property type="molecule type" value="Genomic_DNA"/>
</dbReference>
<organism evidence="1 2">
    <name type="scientific">Coemansia aciculifera</name>
    <dbReference type="NCBI Taxonomy" id="417176"/>
    <lineage>
        <taxon>Eukaryota</taxon>
        <taxon>Fungi</taxon>
        <taxon>Fungi incertae sedis</taxon>
        <taxon>Zoopagomycota</taxon>
        <taxon>Kickxellomycotina</taxon>
        <taxon>Kickxellomycetes</taxon>
        <taxon>Kickxellales</taxon>
        <taxon>Kickxellaceae</taxon>
        <taxon>Coemansia</taxon>
    </lineage>
</organism>
<feature type="non-terminal residue" evidence="1">
    <location>
        <position position="1"/>
    </location>
</feature>
<sequence length="162" mass="17929">AAGVRLRRWFGDVPRDAASFEAVLRGCVLRKNLTVAEQSLALCIDADGLAPTQQVYALMVDVALRQFNYEDAFVYLDAMKTHGFVPARRTYAAVVRRCAVVRDPRAAIALDEMRAQGYDVSPALEEYVKSGGRSARHIYEEKKESESESDSPSLPPSSLFTV</sequence>
<keyword evidence="2" id="KW-1185">Reference proteome</keyword>
<gene>
    <name evidence="1" type="ORF">IWW38_006313</name>
</gene>
<comment type="caution">
    <text evidence="1">The sequence shown here is derived from an EMBL/GenBank/DDBJ whole genome shotgun (WGS) entry which is preliminary data.</text>
</comment>
<accession>A0ACC1LSS4</accession>
<evidence type="ECO:0000313" key="1">
    <source>
        <dbReference type="EMBL" id="KAJ2878471.1"/>
    </source>
</evidence>
<dbReference type="Proteomes" id="UP001139981">
    <property type="component" value="Unassembled WGS sequence"/>
</dbReference>
<protein>
    <submittedName>
        <fullName evidence="1">Uncharacterized protein</fullName>
    </submittedName>
</protein>